<organism evidence="2 3">
    <name type="scientific">Rhodococcus baikonurensis</name>
    <dbReference type="NCBI Taxonomy" id="172041"/>
    <lineage>
        <taxon>Bacteria</taxon>
        <taxon>Bacillati</taxon>
        <taxon>Actinomycetota</taxon>
        <taxon>Actinomycetes</taxon>
        <taxon>Mycobacteriales</taxon>
        <taxon>Nocardiaceae</taxon>
        <taxon>Rhodococcus</taxon>
        <taxon>Rhodococcus erythropolis group</taxon>
    </lineage>
</organism>
<reference evidence="2 3" key="1">
    <citation type="submission" date="2024-09" db="EMBL/GenBank/DDBJ databases">
        <authorList>
            <person name="Sun Q."/>
            <person name="Mori K."/>
        </authorList>
    </citation>
    <scope>NUCLEOTIDE SEQUENCE [LARGE SCALE GENOMIC DNA]</scope>
    <source>
        <strain evidence="2 3">JCM 11411</strain>
    </source>
</reference>
<dbReference type="EMBL" id="JBHMAS010000010">
    <property type="protein sequence ID" value="MFB9779672.1"/>
    <property type="molecule type" value="Genomic_DNA"/>
</dbReference>
<evidence type="ECO:0000256" key="1">
    <source>
        <dbReference type="SAM" id="MobiDB-lite"/>
    </source>
</evidence>
<evidence type="ECO:0000313" key="2">
    <source>
        <dbReference type="EMBL" id="MFB9779672.1"/>
    </source>
</evidence>
<proteinExistence type="predicted"/>
<keyword evidence="3" id="KW-1185">Reference proteome</keyword>
<evidence type="ECO:0008006" key="4">
    <source>
        <dbReference type="Google" id="ProtNLM"/>
    </source>
</evidence>
<feature type="region of interest" description="Disordered" evidence="1">
    <location>
        <begin position="217"/>
        <end position="237"/>
    </location>
</feature>
<accession>A0ABV5XDB3</accession>
<protein>
    <recommendedName>
        <fullName evidence="4">Transcriptional regulator, AbiEi antitoxin, Type IV TA system</fullName>
    </recommendedName>
</protein>
<evidence type="ECO:0000313" key="3">
    <source>
        <dbReference type="Proteomes" id="UP001589587"/>
    </source>
</evidence>
<comment type="caution">
    <text evidence="2">The sequence shown here is derived from an EMBL/GenBank/DDBJ whole genome shotgun (WGS) entry which is preliminary data.</text>
</comment>
<name>A0ABV5XDB3_9NOCA</name>
<dbReference type="RefSeq" id="WP_221742985.1">
    <property type="nucleotide sequence ID" value="NZ_JBHMAS010000010.1"/>
</dbReference>
<gene>
    <name evidence="2" type="ORF">ACFFQ6_08255</name>
</gene>
<sequence length="237" mass="25367">MAAAAVESRVPQRQVRPGSARARVLGSAERFWHHDELPGASKTISNVLSELVREGELIPVRRGVYWRGVKTPLGMSPPPDSAVVAELVGDMKGVGPAGLSAASALRLSTQVPRFRQIAVPGRAPVGTSTVKFLTRSARPGRVKADLTGLEVAFLEVLGDLSVSELSAQLSWNRLLEVLGSESVRPDKLAAAAVTEPGVTRARLRAMLTSCGRDRLSARIPPADKRTASRALDFEHEK</sequence>
<dbReference type="Proteomes" id="UP001589587">
    <property type="component" value="Unassembled WGS sequence"/>
</dbReference>